<evidence type="ECO:0000313" key="3">
    <source>
        <dbReference type="Proteomes" id="UP001238179"/>
    </source>
</evidence>
<proteinExistence type="predicted"/>
<sequence length="975" mass="105044">MRGLLLALAAGAALAAPPRILDGFETVRAWKAVPSDGVLLALGGAGSLRMDFDFQGRGGYAAARRDLPLTLPPNYEITFLVRGDCPPENLEFKLVDPSGENVWWVRKPAFAFPREWTRVTLKKRQVSFAWGPGGADPTRIASVEWCVTAGSGGKGRVEFRDLAIRELPVEVPYDRTPAATSGPGWSQLDFRIPREFGGLRIDWADPGPRDFRVLVSPDGSAWTPLREVRGAAGPASHLLLPETEARFLRVEGGAAKALAVRPLAFGESWNAAFETLAREAPRGDYPRCYLGEQPYWTLVGVDGGLDSALLSEDGALEAGVGGPSVEPFLWSGGQLLGWAQAACAQSLERGALPIPTVTRTHGDLTLRVTAFGAGSPAAPVIRARYRLSSASPWKGTLFLAVRPFQVNPPVQFLGTPGGAAAIGTLAFGGDSATVDGKVLLRSATRPDGAGAVGFHGGSIVDYLHRGALPPAATATDPAGHASGALRYDVDLAPGEVRDILVDLPLLGAGPRPPFEADLREAVASWDEKLNRVRVELPEPGAADTLRTCLAHILISRKGPALRPGTRSYARSWIRDGAMMSAALLRMGHADEVRDYIEWYAPYLYPNGKVPCVVDDRGADPVPENDSPGEFLHLLAEYARCTGDRAFLARLWPQGRRAADYLEGILEKNGLVPASISHEGYSAKPMHSYWDDFWSLRGFRDAAWICGELGDSAGAAHFAALETRFRGSLLASIQATMAAHRVDYIPGCAELGDFDATSTTVALMPGDELGNLPRSAVEATFAEFYRQFRVRRQGGAPGDRYTPYETRTIGAFAQLGWVDRAQELLGAYLEDRRPLAWNQWPEVVQRDPRSPVFLGDLPHAWVGSDYIRSLLSLLVRERGDALVLGAGVPATWLAKGVRLEGLRVPGGELGFSARTEAGRVVVEITGTAPCPRGGVVVRWPLPGAFRRARVDGRIVEGSTGTELTLRRIPATVVMEP</sequence>
<feature type="chain" id="PRO_5041365574" description="F5/8 type C domain-containing protein" evidence="1">
    <location>
        <begin position="16"/>
        <end position="975"/>
    </location>
</feature>
<dbReference type="InterPro" id="IPR008979">
    <property type="entry name" value="Galactose-bd-like_sf"/>
</dbReference>
<keyword evidence="3" id="KW-1185">Reference proteome</keyword>
<evidence type="ECO:0000256" key="1">
    <source>
        <dbReference type="SAM" id="SignalP"/>
    </source>
</evidence>
<evidence type="ECO:0008006" key="4">
    <source>
        <dbReference type="Google" id="ProtNLM"/>
    </source>
</evidence>
<evidence type="ECO:0000313" key="2">
    <source>
        <dbReference type="EMBL" id="BDU71689.1"/>
    </source>
</evidence>
<reference evidence="3" key="1">
    <citation type="journal article" date="2023" name="Int. J. Syst. Evol. Microbiol.">
        <title>Mesoterricola silvestris gen. nov., sp. nov., Mesoterricola sediminis sp. nov., Geothrix oryzae sp. nov., Geothrix edaphica sp. nov., Geothrix rubra sp. nov., and Geothrix limicola sp. nov., six novel members of Acidobacteriota isolated from soils.</title>
        <authorList>
            <person name="Itoh H."/>
            <person name="Sugisawa Y."/>
            <person name="Mise K."/>
            <person name="Xu Z."/>
            <person name="Kuniyasu M."/>
            <person name="Ushijima N."/>
            <person name="Kawano K."/>
            <person name="Kobayashi E."/>
            <person name="Shiratori Y."/>
            <person name="Masuda Y."/>
            <person name="Senoo K."/>
        </authorList>
    </citation>
    <scope>NUCLEOTIDE SEQUENCE [LARGE SCALE GENOMIC DNA]</scope>
    <source>
        <strain evidence="3">W79</strain>
    </source>
</reference>
<gene>
    <name evidence="2" type="ORF">METEAL_08630</name>
</gene>
<organism evidence="2 3">
    <name type="scientific">Mesoterricola silvestris</name>
    <dbReference type="NCBI Taxonomy" id="2927979"/>
    <lineage>
        <taxon>Bacteria</taxon>
        <taxon>Pseudomonadati</taxon>
        <taxon>Acidobacteriota</taxon>
        <taxon>Holophagae</taxon>
        <taxon>Holophagales</taxon>
        <taxon>Holophagaceae</taxon>
        <taxon>Mesoterricola</taxon>
    </lineage>
</organism>
<dbReference type="InterPro" id="IPR008928">
    <property type="entry name" value="6-hairpin_glycosidase_sf"/>
</dbReference>
<dbReference type="EMBL" id="AP027080">
    <property type="protein sequence ID" value="BDU71689.1"/>
    <property type="molecule type" value="Genomic_DNA"/>
</dbReference>
<accession>A0AA48K7B7</accession>
<dbReference type="Gene3D" id="2.60.120.260">
    <property type="entry name" value="Galactose-binding domain-like"/>
    <property type="match status" value="1"/>
</dbReference>
<dbReference type="KEGG" id="msil:METEAL_08630"/>
<keyword evidence="1" id="KW-0732">Signal</keyword>
<dbReference type="Gene3D" id="1.50.10.10">
    <property type="match status" value="1"/>
</dbReference>
<protein>
    <recommendedName>
        <fullName evidence="4">F5/8 type C domain-containing protein</fullName>
    </recommendedName>
</protein>
<feature type="signal peptide" evidence="1">
    <location>
        <begin position="1"/>
        <end position="15"/>
    </location>
</feature>
<dbReference type="AlphaFoldDB" id="A0AA48K7B7"/>
<name>A0AA48K7B7_9BACT</name>
<dbReference type="Proteomes" id="UP001238179">
    <property type="component" value="Chromosome"/>
</dbReference>
<dbReference type="GO" id="GO:0005975">
    <property type="term" value="P:carbohydrate metabolic process"/>
    <property type="evidence" value="ECO:0007669"/>
    <property type="project" value="InterPro"/>
</dbReference>
<dbReference type="SUPFAM" id="SSF49785">
    <property type="entry name" value="Galactose-binding domain-like"/>
    <property type="match status" value="2"/>
</dbReference>
<dbReference type="InterPro" id="IPR012341">
    <property type="entry name" value="6hp_glycosidase-like_sf"/>
</dbReference>
<dbReference type="RefSeq" id="WP_316414591.1">
    <property type="nucleotide sequence ID" value="NZ_AP027080.1"/>
</dbReference>
<dbReference type="SUPFAM" id="SSF48208">
    <property type="entry name" value="Six-hairpin glycosidases"/>
    <property type="match status" value="1"/>
</dbReference>